<reference evidence="1" key="1">
    <citation type="submission" date="2023-05" db="EMBL/GenBank/DDBJ databases">
        <authorList>
            <consortium name="ELIXIR-Norway"/>
        </authorList>
    </citation>
    <scope>NUCLEOTIDE SEQUENCE</scope>
</reference>
<dbReference type="Proteomes" id="UP001162501">
    <property type="component" value="Chromosome 21"/>
</dbReference>
<proteinExistence type="predicted"/>
<sequence length="175" mass="18504">MSAPRSGTVDRLPTGTFSAVSLRVGGGLPWQLARLPTPGMTRGISASSLLFREQAFLCAAGETGEQSWVQLLKSLSGEGLSGASGFKLSKPTQTGVWMYQQELPAPTPLCLIRVLCAMTYLRVNPLHLRQFGAYPSTASLPFSPSCLDHKLNLTGKALGGGLVTGETEDGGFGQY</sequence>
<accession>A0ACB0EM76</accession>
<protein>
    <submittedName>
        <fullName evidence="1">Uncharacterized protein</fullName>
    </submittedName>
</protein>
<evidence type="ECO:0000313" key="2">
    <source>
        <dbReference type="Proteomes" id="UP001162501"/>
    </source>
</evidence>
<organism evidence="1 2">
    <name type="scientific">Rangifer tarandus platyrhynchus</name>
    <name type="common">Svalbard reindeer</name>
    <dbReference type="NCBI Taxonomy" id="3082113"/>
    <lineage>
        <taxon>Eukaryota</taxon>
        <taxon>Metazoa</taxon>
        <taxon>Chordata</taxon>
        <taxon>Craniata</taxon>
        <taxon>Vertebrata</taxon>
        <taxon>Euteleostomi</taxon>
        <taxon>Mammalia</taxon>
        <taxon>Eutheria</taxon>
        <taxon>Laurasiatheria</taxon>
        <taxon>Artiodactyla</taxon>
        <taxon>Ruminantia</taxon>
        <taxon>Pecora</taxon>
        <taxon>Cervidae</taxon>
        <taxon>Odocoileinae</taxon>
        <taxon>Rangifer</taxon>
    </lineage>
</organism>
<evidence type="ECO:0000313" key="1">
    <source>
        <dbReference type="EMBL" id="CAI9701388.1"/>
    </source>
</evidence>
<name>A0ACB0EM76_RANTA</name>
<dbReference type="EMBL" id="OX596105">
    <property type="protein sequence ID" value="CAI9701388.1"/>
    <property type="molecule type" value="Genomic_DNA"/>
</dbReference>
<gene>
    <name evidence="1" type="ORF">MRATA1EN3_LOCUS12601</name>
</gene>